<feature type="domain" description="B box-type" evidence="6">
    <location>
        <begin position="149"/>
        <end position="191"/>
    </location>
</feature>
<keyword evidence="3" id="KW-0862">Zinc</keyword>
<dbReference type="Gene3D" id="3.30.160.60">
    <property type="entry name" value="Classic Zinc Finger"/>
    <property type="match status" value="1"/>
</dbReference>
<feature type="region of interest" description="Disordered" evidence="4">
    <location>
        <begin position="367"/>
        <end position="389"/>
    </location>
</feature>
<accession>D7FQY5</accession>
<evidence type="ECO:0000256" key="4">
    <source>
        <dbReference type="SAM" id="MobiDB-lite"/>
    </source>
</evidence>
<evidence type="ECO:0000313" key="8">
    <source>
        <dbReference type="Proteomes" id="UP000002630"/>
    </source>
</evidence>
<dbReference type="PANTHER" id="PTHR25462">
    <property type="entry name" value="BONUS, ISOFORM C-RELATED"/>
    <property type="match status" value="1"/>
</dbReference>
<reference evidence="7 8" key="1">
    <citation type="journal article" date="2010" name="Nature">
        <title>The Ectocarpus genome and the independent evolution of multicellularity in brown algae.</title>
        <authorList>
            <person name="Cock J.M."/>
            <person name="Sterck L."/>
            <person name="Rouze P."/>
            <person name="Scornet D."/>
            <person name="Allen A.E."/>
            <person name="Amoutzias G."/>
            <person name="Anthouard V."/>
            <person name="Artiguenave F."/>
            <person name="Aury J.M."/>
            <person name="Badger J.H."/>
            <person name="Beszteri B."/>
            <person name="Billiau K."/>
            <person name="Bonnet E."/>
            <person name="Bothwell J.H."/>
            <person name="Bowler C."/>
            <person name="Boyen C."/>
            <person name="Brownlee C."/>
            <person name="Carrano C.J."/>
            <person name="Charrier B."/>
            <person name="Cho G.Y."/>
            <person name="Coelho S.M."/>
            <person name="Collen J."/>
            <person name="Corre E."/>
            <person name="Da Silva C."/>
            <person name="Delage L."/>
            <person name="Delaroque N."/>
            <person name="Dittami S.M."/>
            <person name="Doulbeau S."/>
            <person name="Elias M."/>
            <person name="Farnham G."/>
            <person name="Gachon C.M."/>
            <person name="Gschloessl B."/>
            <person name="Heesch S."/>
            <person name="Jabbari K."/>
            <person name="Jubin C."/>
            <person name="Kawai H."/>
            <person name="Kimura K."/>
            <person name="Kloareg B."/>
            <person name="Kupper F.C."/>
            <person name="Lang D."/>
            <person name="Le Bail A."/>
            <person name="Leblanc C."/>
            <person name="Lerouge P."/>
            <person name="Lohr M."/>
            <person name="Lopez P.J."/>
            <person name="Martens C."/>
            <person name="Maumus F."/>
            <person name="Michel G."/>
            <person name="Miranda-Saavedra D."/>
            <person name="Morales J."/>
            <person name="Moreau H."/>
            <person name="Motomura T."/>
            <person name="Nagasato C."/>
            <person name="Napoli C.A."/>
            <person name="Nelson D.R."/>
            <person name="Nyvall-Collen P."/>
            <person name="Peters A.F."/>
            <person name="Pommier C."/>
            <person name="Potin P."/>
            <person name="Poulain J."/>
            <person name="Quesneville H."/>
            <person name="Read B."/>
            <person name="Rensing S.A."/>
            <person name="Ritter A."/>
            <person name="Rousvoal S."/>
            <person name="Samanta M."/>
            <person name="Samson G."/>
            <person name="Schroeder D.C."/>
            <person name="Segurens B."/>
            <person name="Strittmatter M."/>
            <person name="Tonon T."/>
            <person name="Tregear J.W."/>
            <person name="Valentin K."/>
            <person name="von Dassow P."/>
            <person name="Yamagishi T."/>
            <person name="Van de Peer Y."/>
            <person name="Wincker P."/>
        </authorList>
    </citation>
    <scope>NUCLEOTIDE SEQUENCE [LARGE SCALE GENOMIC DNA]</scope>
    <source>
        <strain evidence="8">Ec32 / CCAP1310/4</strain>
    </source>
</reference>
<organism evidence="7 8">
    <name type="scientific">Ectocarpus siliculosus</name>
    <name type="common">Brown alga</name>
    <name type="synonym">Conferva siliculosa</name>
    <dbReference type="NCBI Taxonomy" id="2880"/>
    <lineage>
        <taxon>Eukaryota</taxon>
        <taxon>Sar</taxon>
        <taxon>Stramenopiles</taxon>
        <taxon>Ochrophyta</taxon>
        <taxon>PX clade</taxon>
        <taxon>Phaeophyceae</taxon>
        <taxon>Ectocarpales</taxon>
        <taxon>Ectocarpaceae</taxon>
        <taxon>Ectocarpus</taxon>
    </lineage>
</organism>
<dbReference type="PANTHER" id="PTHR25462:SF296">
    <property type="entry name" value="MEIOTIC P26, ISOFORM F"/>
    <property type="match status" value="1"/>
</dbReference>
<sequence length="519" mass="57165">MIAMQSTIFLLFRRALLTHVRGDMAIGGDLTFSHIPKVLKGCLHTICQNCAEEGLQRSKDGSSIMCPLCGVSTSDVTSTSALQDNIVALQDVHRKNSHCDFCDDVAKASHVCHECASLLCTFHMTAHSVSRGTKSHRVVSLKNREASHRVQITCARHRDVEAKLFCSEPCGTTICHNCSVAEHSGHSVFFSDSAEVEQVHRAGLTRRGVSLGHRLARVRGGLDAVEAVKTGVEKHTRLAESATVQAFSAIRAAVDSREKEILKNLRADRAQKTQDLNAQLAKLGQVMRAYEIALDSTNTSLERLHGDQFLAMEPTIRECLDAREAEFPSLELTPCVEDRVEFEHDRSIANALRQGISRLGCVVNAVRPRKKKEKSTAPEQELHASSTPSEHNIHFSLAAIVGARPQEATLASPTDKVIVEIRSGSEHDFLKSGTTGPVIGRVALHTKFKGAKHLAYETEHFFESLSQRATPTRQSRKQQHQAEKERQKQPTPSRDGDCVPAVRFTKVLRVFGRRGEGSS</sequence>
<dbReference type="AlphaFoldDB" id="D7FQY5"/>
<dbReference type="STRING" id="2880.D7FQY5"/>
<evidence type="ECO:0000256" key="1">
    <source>
        <dbReference type="ARBA" id="ARBA00022723"/>
    </source>
</evidence>
<keyword evidence="1" id="KW-0479">Metal-binding</keyword>
<keyword evidence="8" id="KW-1185">Reference proteome</keyword>
<feature type="signal peptide" evidence="5">
    <location>
        <begin position="1"/>
        <end position="22"/>
    </location>
</feature>
<feature type="region of interest" description="Disordered" evidence="4">
    <location>
        <begin position="464"/>
        <end position="499"/>
    </location>
</feature>
<dbReference type="InterPro" id="IPR047153">
    <property type="entry name" value="TRIM45/56/19-like"/>
</dbReference>
<dbReference type="SMART" id="SM00336">
    <property type="entry name" value="BBOX"/>
    <property type="match status" value="2"/>
</dbReference>
<dbReference type="Gene3D" id="3.30.40.10">
    <property type="entry name" value="Zinc/RING finger domain, C3HC4 (zinc finger)"/>
    <property type="match status" value="1"/>
</dbReference>
<dbReference type="InterPro" id="IPR017907">
    <property type="entry name" value="Znf_RING_CS"/>
</dbReference>
<dbReference type="SUPFAM" id="SSF57845">
    <property type="entry name" value="B-box zinc-binding domain"/>
    <property type="match status" value="1"/>
</dbReference>
<keyword evidence="2" id="KW-0863">Zinc-finger</keyword>
<feature type="domain" description="B box-type" evidence="6">
    <location>
        <begin position="94"/>
        <end position="141"/>
    </location>
</feature>
<dbReference type="GO" id="GO:0008270">
    <property type="term" value="F:zinc ion binding"/>
    <property type="evidence" value="ECO:0007669"/>
    <property type="project" value="UniProtKB-KW"/>
</dbReference>
<dbReference type="InterPro" id="IPR000315">
    <property type="entry name" value="Znf_B-box"/>
</dbReference>
<gene>
    <name evidence="7" type="ORF">Esi_0021_0109</name>
</gene>
<proteinExistence type="predicted"/>
<dbReference type="Pfam" id="PF00643">
    <property type="entry name" value="zf-B_box"/>
    <property type="match status" value="1"/>
</dbReference>
<dbReference type="CDD" id="cd19802">
    <property type="entry name" value="Bbox1_TRIM8-like"/>
    <property type="match status" value="1"/>
</dbReference>
<keyword evidence="5" id="KW-0732">Signal</keyword>
<dbReference type="InterPro" id="IPR013083">
    <property type="entry name" value="Znf_RING/FYVE/PHD"/>
</dbReference>
<feature type="compositionally biased region" description="Polar residues" evidence="4">
    <location>
        <begin position="464"/>
        <end position="473"/>
    </location>
</feature>
<evidence type="ECO:0000259" key="6">
    <source>
        <dbReference type="SMART" id="SM00336"/>
    </source>
</evidence>
<dbReference type="EMBL" id="FN648387">
    <property type="protein sequence ID" value="CBJ26139.1"/>
    <property type="molecule type" value="Genomic_DNA"/>
</dbReference>
<name>D7FQY5_ECTSI</name>
<dbReference type="SUPFAM" id="SSF57850">
    <property type="entry name" value="RING/U-box"/>
    <property type="match status" value="1"/>
</dbReference>
<evidence type="ECO:0000313" key="7">
    <source>
        <dbReference type="EMBL" id="CBJ26139.1"/>
    </source>
</evidence>
<dbReference type="PROSITE" id="PS00518">
    <property type="entry name" value="ZF_RING_1"/>
    <property type="match status" value="1"/>
</dbReference>
<dbReference type="OrthoDB" id="6161695at2759"/>
<evidence type="ECO:0000256" key="2">
    <source>
        <dbReference type="ARBA" id="ARBA00022771"/>
    </source>
</evidence>
<evidence type="ECO:0000256" key="5">
    <source>
        <dbReference type="SAM" id="SignalP"/>
    </source>
</evidence>
<protein>
    <recommendedName>
        <fullName evidence="6">B box-type domain-containing protein</fullName>
    </recommendedName>
</protein>
<feature type="chain" id="PRO_5003095845" description="B box-type domain-containing protein" evidence="5">
    <location>
        <begin position="23"/>
        <end position="519"/>
    </location>
</feature>
<dbReference type="Proteomes" id="UP000002630">
    <property type="component" value="Linkage Group LG14"/>
</dbReference>
<dbReference type="eggNOG" id="KOG2177">
    <property type="taxonomic scope" value="Eukaryota"/>
</dbReference>
<evidence type="ECO:0000256" key="3">
    <source>
        <dbReference type="ARBA" id="ARBA00022833"/>
    </source>
</evidence>